<evidence type="ECO:0000256" key="1">
    <source>
        <dbReference type="SAM" id="MobiDB-lite"/>
    </source>
</evidence>
<feature type="region of interest" description="Disordered" evidence="1">
    <location>
        <begin position="211"/>
        <end position="241"/>
    </location>
</feature>
<reference evidence="3" key="1">
    <citation type="submission" date="2020-06" db="EMBL/GenBank/DDBJ databases">
        <authorList>
            <consortium name="Plant Systems Biology data submission"/>
        </authorList>
    </citation>
    <scope>NUCLEOTIDE SEQUENCE</scope>
    <source>
        <strain evidence="3">D6</strain>
    </source>
</reference>
<dbReference type="EMBL" id="CAICTM010000968">
    <property type="protein sequence ID" value="CAB9518887.1"/>
    <property type="molecule type" value="Genomic_DNA"/>
</dbReference>
<dbReference type="Pfam" id="PF20710">
    <property type="entry name" value="DUF6824"/>
    <property type="match status" value="1"/>
</dbReference>
<evidence type="ECO:0000259" key="2">
    <source>
        <dbReference type="Pfam" id="PF20710"/>
    </source>
</evidence>
<proteinExistence type="predicted"/>
<organism evidence="3 4">
    <name type="scientific">Seminavis robusta</name>
    <dbReference type="NCBI Taxonomy" id="568900"/>
    <lineage>
        <taxon>Eukaryota</taxon>
        <taxon>Sar</taxon>
        <taxon>Stramenopiles</taxon>
        <taxon>Ochrophyta</taxon>
        <taxon>Bacillariophyta</taxon>
        <taxon>Bacillariophyceae</taxon>
        <taxon>Bacillariophycidae</taxon>
        <taxon>Naviculales</taxon>
        <taxon>Naviculaceae</taxon>
        <taxon>Seminavis</taxon>
    </lineage>
</organism>
<dbReference type="AlphaFoldDB" id="A0A9N8ECG8"/>
<accession>A0A9N8ECG8</accession>
<feature type="region of interest" description="Disordered" evidence="1">
    <location>
        <begin position="159"/>
        <end position="182"/>
    </location>
</feature>
<name>A0A9N8ECG8_9STRA</name>
<feature type="compositionally biased region" description="Low complexity" evidence="1">
    <location>
        <begin position="229"/>
        <end position="241"/>
    </location>
</feature>
<feature type="domain" description="DUF6824" evidence="2">
    <location>
        <begin position="22"/>
        <end position="109"/>
    </location>
</feature>
<evidence type="ECO:0000313" key="3">
    <source>
        <dbReference type="EMBL" id="CAB9518887.1"/>
    </source>
</evidence>
<gene>
    <name evidence="3" type="ORF">SEMRO_970_G226300.1</name>
</gene>
<dbReference type="Proteomes" id="UP001153069">
    <property type="component" value="Unassembled WGS sequence"/>
</dbReference>
<sequence>MSFTSKSGATYLGSGFTPGEKDVIVGRGKVCYKHSGNLRLAGIAQSVLGTYSAPEATKKSKTDLIKNIVSQVRASSPDGGFVKFDSENGQWFEVGDRVAREKVSQTFRDALTDQYKSSSTSKTLKRRQERITRQTSIGSTRMETTSEPMMITESPRVMSFHESPRVPTIPNRRSFAESPRGLPTMQFSGQVPGFRTPASPMLVSPLQDSPAFPGSAFTSPGMPSPGMPSPGMASASPSLSSLSSPLYNSGLGSMHESPSSLRLAYAIAERRRRLTGLVLAANRNPVQHPSQTFAGLNQQQFR</sequence>
<protein>
    <submittedName>
        <fullName evidence="3">Nitrilase family, member 2</fullName>
    </submittedName>
</protein>
<dbReference type="InterPro" id="IPR049227">
    <property type="entry name" value="DUF6824"/>
</dbReference>
<keyword evidence="4" id="KW-1185">Reference proteome</keyword>
<comment type="caution">
    <text evidence="3">The sequence shown here is derived from an EMBL/GenBank/DDBJ whole genome shotgun (WGS) entry which is preliminary data.</text>
</comment>
<evidence type="ECO:0000313" key="4">
    <source>
        <dbReference type="Proteomes" id="UP001153069"/>
    </source>
</evidence>